<feature type="compositionally biased region" description="Acidic residues" evidence="1">
    <location>
        <begin position="205"/>
        <end position="214"/>
    </location>
</feature>
<gene>
    <name evidence="2" type="ORF">PG999_010470</name>
</gene>
<organism evidence="2 3">
    <name type="scientific">Apiospora kogelbergensis</name>
    <dbReference type="NCBI Taxonomy" id="1337665"/>
    <lineage>
        <taxon>Eukaryota</taxon>
        <taxon>Fungi</taxon>
        <taxon>Dikarya</taxon>
        <taxon>Ascomycota</taxon>
        <taxon>Pezizomycotina</taxon>
        <taxon>Sordariomycetes</taxon>
        <taxon>Xylariomycetidae</taxon>
        <taxon>Amphisphaeriales</taxon>
        <taxon>Apiosporaceae</taxon>
        <taxon>Apiospora</taxon>
    </lineage>
</organism>
<feature type="region of interest" description="Disordered" evidence="1">
    <location>
        <begin position="181"/>
        <end position="223"/>
    </location>
</feature>
<sequence length="460" mass="51617">MPMLSDLAIQLVGAIDDPEKSYLDIWEIVKRMAEDLHNSQDDTRLETMLAAVRSGVDGLVDDSMMGLLHSVHPFVLRSVCMGTIAYDFHDEDSSNWQNVYNEYGPGVYAVGIAIRGREGKFLTPAEIRTLLELLKGYAASCEAREAHGSEDVHEPMQLDDQQRDQLRVSMDIDKQYMPFIPETPPSERAVNLEDEDESAPGLESGSEEAVEDESQDLHRPRFSRGKDMTKNIHAVIRGFNSRLLMAGDSDLPQIQSPLVIGSSNDLQNRKQDYRPAVMCLRNADRVYWLIMSIIQYMGLTPLEVFVPFTKAWKVAHINQGEILGTLIGSSLVCAAGLNIHQPGAKKNNRPPDDVMFERTYLDAIRRDWYLDNMKHSVARSPHVQLQEVLDEIFAVSDQDIRDTMEAVEQKRNAESAAVLECEKAIVQGEQGLEEAGAGLEELYELLDDPLLALLDTSEDE</sequence>
<name>A0AAW0QCM0_9PEZI</name>
<dbReference type="Proteomes" id="UP001392437">
    <property type="component" value="Unassembled WGS sequence"/>
</dbReference>
<comment type="caution">
    <text evidence="2">The sequence shown here is derived from an EMBL/GenBank/DDBJ whole genome shotgun (WGS) entry which is preliminary data.</text>
</comment>
<evidence type="ECO:0000313" key="3">
    <source>
        <dbReference type="Proteomes" id="UP001392437"/>
    </source>
</evidence>
<protein>
    <submittedName>
        <fullName evidence="2">Uncharacterized protein</fullName>
    </submittedName>
</protein>
<evidence type="ECO:0000313" key="2">
    <source>
        <dbReference type="EMBL" id="KAK8100096.1"/>
    </source>
</evidence>
<dbReference type="AlphaFoldDB" id="A0AAW0QCM0"/>
<reference evidence="2 3" key="1">
    <citation type="submission" date="2023-01" db="EMBL/GenBank/DDBJ databases">
        <title>Analysis of 21 Apiospora genomes using comparative genomics revels a genus with tremendous synthesis potential of carbohydrate active enzymes and secondary metabolites.</title>
        <authorList>
            <person name="Sorensen T."/>
        </authorList>
    </citation>
    <scope>NUCLEOTIDE SEQUENCE [LARGE SCALE GENOMIC DNA]</scope>
    <source>
        <strain evidence="2 3">CBS 117206</strain>
    </source>
</reference>
<dbReference type="EMBL" id="JAQQWP010000009">
    <property type="protein sequence ID" value="KAK8100096.1"/>
    <property type="molecule type" value="Genomic_DNA"/>
</dbReference>
<keyword evidence="3" id="KW-1185">Reference proteome</keyword>
<accession>A0AAW0QCM0</accession>
<evidence type="ECO:0000256" key="1">
    <source>
        <dbReference type="SAM" id="MobiDB-lite"/>
    </source>
</evidence>
<proteinExistence type="predicted"/>